<accession>A0A2N0PJG4</accession>
<dbReference type="Proteomes" id="UP000232722">
    <property type="component" value="Unassembled WGS sequence"/>
</dbReference>
<dbReference type="PANTHER" id="PTHR46954">
    <property type="entry name" value="C2H2-TYPE DOMAIN-CONTAINING PROTEIN"/>
    <property type="match status" value="1"/>
</dbReference>
<evidence type="ECO:0000313" key="2">
    <source>
        <dbReference type="Proteomes" id="UP000232722"/>
    </source>
</evidence>
<comment type="caution">
    <text evidence="1">The sequence shown here is derived from an EMBL/GenBank/DDBJ whole genome shotgun (WGS) entry which is preliminary data.</text>
</comment>
<dbReference type="VEuPathDB" id="FungiDB:FUN_013394"/>
<proteinExistence type="predicted"/>
<dbReference type="VEuPathDB" id="FungiDB:RhiirA1_463244"/>
<dbReference type="PANTHER" id="PTHR46954:SF1">
    <property type="entry name" value="C2H2-TYPE DOMAIN-CONTAINING PROTEIN"/>
    <property type="match status" value="1"/>
</dbReference>
<organism evidence="1 2">
    <name type="scientific">Rhizophagus irregularis</name>
    <dbReference type="NCBI Taxonomy" id="588596"/>
    <lineage>
        <taxon>Eukaryota</taxon>
        <taxon>Fungi</taxon>
        <taxon>Fungi incertae sedis</taxon>
        <taxon>Mucoromycota</taxon>
        <taxon>Glomeromycotina</taxon>
        <taxon>Glomeromycetes</taxon>
        <taxon>Glomerales</taxon>
        <taxon>Glomeraceae</taxon>
        <taxon>Rhizophagus</taxon>
    </lineage>
</organism>
<dbReference type="EMBL" id="LLXJ01000694">
    <property type="protein sequence ID" value="PKC06971.1"/>
    <property type="molecule type" value="Genomic_DNA"/>
</dbReference>
<reference evidence="1 2" key="2">
    <citation type="submission" date="2017-09" db="EMBL/GenBank/DDBJ databases">
        <title>Extensive intraspecific genome diversity in a model arbuscular mycorrhizal fungus.</title>
        <authorList>
            <person name="Chen E.C."/>
            <person name="Morin E."/>
            <person name="Beaudet D."/>
            <person name="Noel J."/>
            <person name="Ndikumana S."/>
            <person name="Charron P."/>
            <person name="St-Onge C."/>
            <person name="Giorgi J."/>
            <person name="Grigoriev I.V."/>
            <person name="Roux C."/>
            <person name="Martin F.M."/>
            <person name="Corradi N."/>
        </authorList>
    </citation>
    <scope>NUCLEOTIDE SEQUENCE [LARGE SCALE GENOMIC DNA]</scope>
    <source>
        <strain evidence="1 2">A5</strain>
    </source>
</reference>
<dbReference type="VEuPathDB" id="FungiDB:FUN_005649"/>
<dbReference type="AlphaFoldDB" id="A0A2N0PJG4"/>
<dbReference type="VEuPathDB" id="FungiDB:RhiirA1_476569"/>
<dbReference type="VEuPathDB" id="FungiDB:RhiirFUN_014622"/>
<dbReference type="VEuPathDB" id="FungiDB:RhiirFUN_023159"/>
<sequence length="1081" mass="126041">MWFIVAVYKETKLLNEDAVEMESTETFSDLLFEVLGYDIFDQPIVIQFYNELTKNWTNVKYGLSANLNLCEKFQPCQVKFTLKEQESLEKRNRQNGINGLSKIMETNRIPKLPKERNFVTRHDLLYNDLIKLLKDELLGWYGGSYESIGSGFIKALTDLLWYIDPHHEKLNLRSCIIPEIFLSLSQYKIKSLYNLFYYTGKHKKEQLMRENLKDHLKAIEHFITQPWAGQENWKPFISNVFELCHNIRKYITYLESVNNEMILNHSRNEPTRNLLDNITLEIRNKQRNFNPKFKNISDLLKDSNFYELHLLDNYLPQEKRTRYNFINKLNVDCTFTLYRYYHGNYLGTLNFIWKIPDSISEQDKSQEAKMLTLANEMIPSYFTRQMRKNITEKYSLVAKMAPSVWKLLYNDLAGDNSTPPHELSKEMQERIRMILDLQDADIIMDLRINNGFHGIKFDMFWNELNEYFNEIVPAVHDRRSTSVLYLPVAMSIADLKKIIIERLEKKYGTPLSSEIFIPSDEYIRLQFWPANTTTNAASKYTGRFEIKYKVQSRQLSKFHVDAHYCAALFRYMRLFAVKYRNYCSLICADDKHKVPIGEGIATSSGVRNKSSLTPANMELSSSDHDFTKLSLTPSVIFICDIPTCISESFYSGQVYVSYKNTAFQPSSALRHSTEFYKTLLQQYNGQNLPEILLIYTDGGPDHRNTFGSVQISLICLFLQGDFDFLASVRTAPYHSWMNPAERVMSILNLALQGVSLQRDSMDDILEDIFKGKNTLEEIRNAAQENKKLGLELRNSIKPVQELLSERTKRLTLNEKNFRIYSPASLISIDEIFEAIHYIDSTLQQEETSLNSLNKHHELQNFIKSHCQIRTYSFQIKKCGKDNCKFCLPIRLPEDVFNNLNFIPDPILSTDSNHYRDFDGLYGTETKEFLPSASDSTKEIIPAGIINNNHIRKFVNCTICSKPRCIFSKNMLSDNEKTSLEILLDNVIYICGSPITPEAHNLYEKVYIRQKIHYNSPIEAVYYSCRRLKTEIICFHCGEKDGLLEPDDNLKKKFTTIYPFCQTCKNKGHNWPTRGKIKVGNR</sequence>
<protein>
    <submittedName>
        <fullName evidence="1">Uncharacterized protein</fullName>
    </submittedName>
</protein>
<reference evidence="1 2" key="1">
    <citation type="submission" date="2016-04" db="EMBL/GenBank/DDBJ databases">
        <title>Genome analyses suggest a sexual origin of heterokaryosis in a supposedly ancient asexual fungus.</title>
        <authorList>
            <person name="Ropars J."/>
            <person name="Sedzielewska K."/>
            <person name="Noel J."/>
            <person name="Charron P."/>
            <person name="Farinelli L."/>
            <person name="Marton T."/>
            <person name="Kruger M."/>
            <person name="Pelin A."/>
            <person name="Brachmann A."/>
            <person name="Corradi N."/>
        </authorList>
    </citation>
    <scope>NUCLEOTIDE SEQUENCE [LARGE SCALE GENOMIC DNA]</scope>
    <source>
        <strain evidence="1 2">A5</strain>
    </source>
</reference>
<evidence type="ECO:0000313" key="1">
    <source>
        <dbReference type="EMBL" id="PKC06971.1"/>
    </source>
</evidence>
<gene>
    <name evidence="1" type="ORF">RhiirA5_377426</name>
</gene>
<name>A0A2N0PJG4_9GLOM</name>